<dbReference type="SUPFAM" id="SSF160113">
    <property type="entry name" value="YegP-like"/>
    <property type="match status" value="1"/>
</dbReference>
<dbReference type="AlphaFoldDB" id="A0A1G8GUX3"/>
<organism evidence="1 2">
    <name type="scientific">Myroides phaeus</name>
    <dbReference type="NCBI Taxonomy" id="702745"/>
    <lineage>
        <taxon>Bacteria</taxon>
        <taxon>Pseudomonadati</taxon>
        <taxon>Bacteroidota</taxon>
        <taxon>Flavobacteriia</taxon>
        <taxon>Flavobacteriales</taxon>
        <taxon>Flavobacteriaceae</taxon>
        <taxon>Myroides</taxon>
    </lineage>
</organism>
<dbReference type="RefSeq" id="WP_090410402.1">
    <property type="nucleotide sequence ID" value="NZ_FNDQ01000033.1"/>
</dbReference>
<evidence type="ECO:0000313" key="2">
    <source>
        <dbReference type="Proteomes" id="UP000243588"/>
    </source>
</evidence>
<protein>
    <recommendedName>
        <fullName evidence="3">DUF1508 domain-containing protein</fullName>
    </recommendedName>
</protein>
<evidence type="ECO:0008006" key="3">
    <source>
        <dbReference type="Google" id="ProtNLM"/>
    </source>
</evidence>
<keyword evidence="2" id="KW-1185">Reference proteome</keyword>
<dbReference type="Proteomes" id="UP000243588">
    <property type="component" value="Unassembled WGS sequence"/>
</dbReference>
<accession>A0A1G8GUX3</accession>
<reference evidence="2" key="1">
    <citation type="submission" date="2016-10" db="EMBL/GenBank/DDBJ databases">
        <authorList>
            <person name="Varghese N."/>
            <person name="Submissions S."/>
        </authorList>
    </citation>
    <scope>NUCLEOTIDE SEQUENCE [LARGE SCALE GENOMIC DNA]</scope>
    <source>
        <strain evidence="2">DSM 23313</strain>
    </source>
</reference>
<dbReference type="EMBL" id="FNDQ01000033">
    <property type="protein sequence ID" value="SDH98206.1"/>
    <property type="molecule type" value="Genomic_DNA"/>
</dbReference>
<sequence>MSAFVISLKENGKFKYTFEHRRGKTLMTSMEYPSKEAIRSTITFLKNNTELISFLKFKTPSGKLFFKLAIEDNIYATSRKFTTELRFEKAMEEIKTNFDIAEILDFSIDIFGDLFDNEK</sequence>
<proteinExistence type="predicted"/>
<name>A0A1G8GUX3_9FLAO</name>
<gene>
    <name evidence="1" type="ORF">SAMN05421818_1332</name>
</gene>
<evidence type="ECO:0000313" key="1">
    <source>
        <dbReference type="EMBL" id="SDH98206.1"/>
    </source>
</evidence>
<dbReference type="Gene3D" id="2.30.29.80">
    <property type="match status" value="1"/>
</dbReference>
<dbReference type="InterPro" id="IPR036913">
    <property type="entry name" value="YegP-like_sf"/>
</dbReference>